<feature type="compositionally biased region" description="Basic and acidic residues" evidence="1">
    <location>
        <begin position="90"/>
        <end position="103"/>
    </location>
</feature>
<dbReference type="RefSeq" id="XP_037150151.1">
    <property type="nucleotide sequence ID" value="XM_037294073.1"/>
</dbReference>
<dbReference type="PANTHER" id="PTHR42791">
    <property type="entry name" value="GNAT FAMILY ACETYLTRANSFERASE"/>
    <property type="match status" value="1"/>
</dbReference>
<dbReference type="InterPro" id="IPR000182">
    <property type="entry name" value="GNAT_dom"/>
</dbReference>
<dbReference type="PROSITE" id="PS51186">
    <property type="entry name" value="GNAT"/>
    <property type="match status" value="1"/>
</dbReference>
<dbReference type="CDD" id="cd04301">
    <property type="entry name" value="NAT_SF"/>
    <property type="match status" value="1"/>
</dbReference>
<organism evidence="3 4">
    <name type="scientific">Letharia lupina</name>
    <dbReference type="NCBI Taxonomy" id="560253"/>
    <lineage>
        <taxon>Eukaryota</taxon>
        <taxon>Fungi</taxon>
        <taxon>Dikarya</taxon>
        <taxon>Ascomycota</taxon>
        <taxon>Pezizomycotina</taxon>
        <taxon>Lecanoromycetes</taxon>
        <taxon>OSLEUM clade</taxon>
        <taxon>Lecanoromycetidae</taxon>
        <taxon>Lecanorales</taxon>
        <taxon>Lecanorineae</taxon>
        <taxon>Parmeliaceae</taxon>
        <taxon>Letharia</taxon>
    </lineage>
</organism>
<sequence length="227" mass="25389">MTYTLHPVTSDDASDIAAIFQAAFAEGHIMRYFHPRVPASVIWENDVRFIRGLIAQGDIYGERVTKAVDEDTGETVAFSAWQYPYTLTEEQRKEKEAQDRSAIDEPPEGSNNQFITDFCTQLFDGRKKWIVPEKTFFLHLLAVHPSHHRRGLGSMLIRPGLEAADEAGAQTYVEASPAGLPLYLRHGWEQVDGMAVDTRPYGGRGIEHKPFLMREPGAGSKLGKTEG</sequence>
<dbReference type="GO" id="GO:0016747">
    <property type="term" value="F:acyltransferase activity, transferring groups other than amino-acyl groups"/>
    <property type="evidence" value="ECO:0007669"/>
    <property type="project" value="InterPro"/>
</dbReference>
<dbReference type="SUPFAM" id="SSF55729">
    <property type="entry name" value="Acyl-CoA N-acyltransferases (Nat)"/>
    <property type="match status" value="1"/>
</dbReference>
<reference evidence="3 4" key="1">
    <citation type="journal article" date="2020" name="Genomics">
        <title>Complete, high-quality genomes from long-read metagenomic sequencing of two wolf lichen thalli reveals enigmatic genome architecture.</title>
        <authorList>
            <person name="McKenzie S.K."/>
            <person name="Walston R.F."/>
            <person name="Allen J.L."/>
        </authorList>
    </citation>
    <scope>NUCLEOTIDE SEQUENCE [LARGE SCALE GENOMIC DNA]</scope>
    <source>
        <strain evidence="3">WasteWater1</strain>
    </source>
</reference>
<accession>A0A8H6FA99</accession>
<gene>
    <name evidence="3" type="ORF">HO133_003149</name>
</gene>
<feature type="region of interest" description="Disordered" evidence="1">
    <location>
        <begin position="90"/>
        <end position="110"/>
    </location>
</feature>
<dbReference type="Gene3D" id="3.40.630.30">
    <property type="match status" value="1"/>
</dbReference>
<dbReference type="InterPro" id="IPR052523">
    <property type="entry name" value="Trichothecene_AcTrans"/>
</dbReference>
<name>A0A8H6FA99_9LECA</name>
<feature type="region of interest" description="Disordered" evidence="1">
    <location>
        <begin position="207"/>
        <end position="227"/>
    </location>
</feature>
<comment type="caution">
    <text evidence="3">The sequence shown here is derived from an EMBL/GenBank/DDBJ whole genome shotgun (WGS) entry which is preliminary data.</text>
</comment>
<protein>
    <recommendedName>
        <fullName evidence="2">N-acetyltransferase domain-containing protein</fullName>
    </recommendedName>
</protein>
<dbReference type="Pfam" id="PF00583">
    <property type="entry name" value="Acetyltransf_1"/>
    <property type="match status" value="1"/>
</dbReference>
<feature type="domain" description="N-acetyltransferase" evidence="2">
    <location>
        <begin position="3"/>
        <end position="218"/>
    </location>
</feature>
<dbReference type="InterPro" id="IPR016181">
    <property type="entry name" value="Acyl_CoA_acyltransferase"/>
</dbReference>
<dbReference type="AlphaFoldDB" id="A0A8H6FA99"/>
<evidence type="ECO:0000313" key="3">
    <source>
        <dbReference type="EMBL" id="KAF6220716.1"/>
    </source>
</evidence>
<dbReference type="Proteomes" id="UP000593566">
    <property type="component" value="Unassembled WGS sequence"/>
</dbReference>
<proteinExistence type="predicted"/>
<dbReference type="GeneID" id="59331561"/>
<dbReference type="PANTHER" id="PTHR42791:SF2">
    <property type="entry name" value="N-ACETYLTRANSFERASE DOMAIN-CONTAINING PROTEIN"/>
    <property type="match status" value="1"/>
</dbReference>
<evidence type="ECO:0000259" key="2">
    <source>
        <dbReference type="PROSITE" id="PS51186"/>
    </source>
</evidence>
<evidence type="ECO:0000313" key="4">
    <source>
        <dbReference type="Proteomes" id="UP000593566"/>
    </source>
</evidence>
<keyword evidence="4" id="KW-1185">Reference proteome</keyword>
<evidence type="ECO:0000256" key="1">
    <source>
        <dbReference type="SAM" id="MobiDB-lite"/>
    </source>
</evidence>
<dbReference type="EMBL" id="JACCJB010000016">
    <property type="protein sequence ID" value="KAF6220716.1"/>
    <property type="molecule type" value="Genomic_DNA"/>
</dbReference>